<organism evidence="1 2">
    <name type="scientific">Mycena rosella</name>
    <name type="common">Pink bonnet</name>
    <name type="synonym">Agaricus rosellus</name>
    <dbReference type="NCBI Taxonomy" id="1033263"/>
    <lineage>
        <taxon>Eukaryota</taxon>
        <taxon>Fungi</taxon>
        <taxon>Dikarya</taxon>
        <taxon>Basidiomycota</taxon>
        <taxon>Agaricomycotina</taxon>
        <taxon>Agaricomycetes</taxon>
        <taxon>Agaricomycetidae</taxon>
        <taxon>Agaricales</taxon>
        <taxon>Marasmiineae</taxon>
        <taxon>Mycenaceae</taxon>
        <taxon>Mycena</taxon>
    </lineage>
</organism>
<gene>
    <name evidence="1" type="ORF">B0H17DRAFT_1209256</name>
</gene>
<proteinExistence type="predicted"/>
<comment type="caution">
    <text evidence="1">The sequence shown here is derived from an EMBL/GenBank/DDBJ whole genome shotgun (WGS) entry which is preliminary data.</text>
</comment>
<protein>
    <submittedName>
        <fullName evidence="1">Uncharacterized protein</fullName>
    </submittedName>
</protein>
<reference evidence="1" key="1">
    <citation type="submission" date="2023-03" db="EMBL/GenBank/DDBJ databases">
        <title>Massive genome expansion in bonnet fungi (Mycena s.s.) driven by repeated elements and novel gene families across ecological guilds.</title>
        <authorList>
            <consortium name="Lawrence Berkeley National Laboratory"/>
            <person name="Harder C.B."/>
            <person name="Miyauchi S."/>
            <person name="Viragh M."/>
            <person name="Kuo A."/>
            <person name="Thoen E."/>
            <person name="Andreopoulos B."/>
            <person name="Lu D."/>
            <person name="Skrede I."/>
            <person name="Drula E."/>
            <person name="Henrissat B."/>
            <person name="Morin E."/>
            <person name="Kohler A."/>
            <person name="Barry K."/>
            <person name="LaButti K."/>
            <person name="Morin E."/>
            <person name="Salamov A."/>
            <person name="Lipzen A."/>
            <person name="Mereny Z."/>
            <person name="Hegedus B."/>
            <person name="Baldrian P."/>
            <person name="Stursova M."/>
            <person name="Weitz H."/>
            <person name="Taylor A."/>
            <person name="Grigoriev I.V."/>
            <person name="Nagy L.G."/>
            <person name="Martin F."/>
            <person name="Kauserud H."/>
        </authorList>
    </citation>
    <scope>NUCLEOTIDE SEQUENCE</scope>
    <source>
        <strain evidence="1">CBHHK067</strain>
    </source>
</reference>
<dbReference type="Proteomes" id="UP001221757">
    <property type="component" value="Unassembled WGS sequence"/>
</dbReference>
<sequence length="291" mass="31795">MHYLFAFGPNGSYFLSAETYFVFSKALLPGPVNDLVEELDRWTLSEPNAPPLLRVPWDVAFPMEEGLYTMSWTKSEPGCFMDVNLGPNYTRLECFINKAAAARVYTSCTVFGPQYSYFSMSPAGYSWQNLSPELEDDIQNGLLKRRPVVVALGIQGSHVVLYDDGSAGVELHGQYPLVEALLQNKGSRQVMHLALNPFVAGQYYAVLADGSTSWDLPTAWEEQVTGMDPAFANLNQPEPTKEVSAGGTGTVQHEVISAEPAKEGKDFEMGVTVLEGVKTVVEIYNAASGSG</sequence>
<dbReference type="EMBL" id="JARKIE010000179">
    <property type="protein sequence ID" value="KAJ7670523.1"/>
    <property type="molecule type" value="Genomic_DNA"/>
</dbReference>
<keyword evidence="2" id="KW-1185">Reference proteome</keyword>
<name>A0AAD7CYZ5_MYCRO</name>
<accession>A0AAD7CYZ5</accession>
<evidence type="ECO:0000313" key="1">
    <source>
        <dbReference type="EMBL" id="KAJ7670523.1"/>
    </source>
</evidence>
<dbReference type="AlphaFoldDB" id="A0AAD7CYZ5"/>
<evidence type="ECO:0000313" key="2">
    <source>
        <dbReference type="Proteomes" id="UP001221757"/>
    </source>
</evidence>